<dbReference type="GO" id="GO:0005789">
    <property type="term" value="C:endoplasmic reticulum membrane"/>
    <property type="evidence" value="ECO:0007669"/>
    <property type="project" value="UniProtKB-SubCell"/>
</dbReference>
<name>A0A0D1Z0W6_9EURO</name>
<evidence type="ECO:0000256" key="1">
    <source>
        <dbReference type="ARBA" id="ARBA00004115"/>
    </source>
</evidence>
<keyword evidence="6 10" id="KW-0472">Membrane</keyword>
<dbReference type="AlphaFoldDB" id="A0A0D1Z0W6"/>
<feature type="compositionally biased region" description="Polar residues" evidence="9">
    <location>
        <begin position="220"/>
        <end position="234"/>
    </location>
</feature>
<keyword evidence="3 11" id="KW-0732">Signal</keyword>
<keyword evidence="2 10" id="KW-0812">Transmembrane</keyword>
<evidence type="ECO:0000256" key="7">
    <source>
        <dbReference type="ARBA" id="ARBA00037565"/>
    </source>
</evidence>
<gene>
    <name evidence="12" type="ORF">PV11_03007</name>
</gene>
<dbReference type="PANTHER" id="PTHR12924">
    <property type="entry name" value="TRANSLOCON-ASSOCIATED PROTEIN, ALPHA SUBUNIT"/>
    <property type="match status" value="1"/>
</dbReference>
<comment type="similarity">
    <text evidence="8">Belongs to the IRC22 family.</text>
</comment>
<evidence type="ECO:0000256" key="5">
    <source>
        <dbReference type="ARBA" id="ARBA00022989"/>
    </source>
</evidence>
<keyword evidence="5 10" id="KW-1133">Transmembrane helix</keyword>
<feature type="compositionally biased region" description="Basic residues" evidence="9">
    <location>
        <begin position="253"/>
        <end position="262"/>
    </location>
</feature>
<evidence type="ECO:0000313" key="13">
    <source>
        <dbReference type="Proteomes" id="UP000053599"/>
    </source>
</evidence>
<dbReference type="HOGENOM" id="CLU_068820_0_0_1"/>
<evidence type="ECO:0000313" key="12">
    <source>
        <dbReference type="EMBL" id="KIV87464.1"/>
    </source>
</evidence>
<dbReference type="InterPro" id="IPR005595">
    <property type="entry name" value="TRAP_alpha"/>
</dbReference>
<evidence type="ECO:0000256" key="8">
    <source>
        <dbReference type="ARBA" id="ARBA00038311"/>
    </source>
</evidence>
<evidence type="ECO:0000256" key="6">
    <source>
        <dbReference type="ARBA" id="ARBA00023136"/>
    </source>
</evidence>
<sequence>MVRFLDLALLLLGSQAAGVFAQAADAEIDEELESPSTSPALAVTVEASFPDAEIFGIKLVNGKPTEAVLSFMNQEPEPVVVQFVGGSLWSPDLANPVIVRNLTTAQYAVELPAGEKQSLPYRFQTNMHPQDLRLNLAAVVSSHNTFYTLQAFNGTVSIVEPNASIFDPQLLFLYFFLLACALGVGYFFYNIWIAPYFPQKRKPAKRAAAPVKKIDVGTVTSDSAGPVVSTGSQKYNEEWIPSHHIQRPEARRVKSGGRPKSRGKPETTI</sequence>
<evidence type="ECO:0000256" key="10">
    <source>
        <dbReference type="SAM" id="Phobius"/>
    </source>
</evidence>
<feature type="signal peptide" evidence="11">
    <location>
        <begin position="1"/>
        <end position="21"/>
    </location>
</feature>
<feature type="compositionally biased region" description="Basic and acidic residues" evidence="9">
    <location>
        <begin position="235"/>
        <end position="252"/>
    </location>
</feature>
<dbReference type="OrthoDB" id="1926781at2759"/>
<evidence type="ECO:0000256" key="3">
    <source>
        <dbReference type="ARBA" id="ARBA00022729"/>
    </source>
</evidence>
<evidence type="ECO:0000256" key="2">
    <source>
        <dbReference type="ARBA" id="ARBA00022692"/>
    </source>
</evidence>
<evidence type="ECO:0000256" key="9">
    <source>
        <dbReference type="SAM" id="MobiDB-lite"/>
    </source>
</evidence>
<dbReference type="EMBL" id="KN846951">
    <property type="protein sequence ID" value="KIV87464.1"/>
    <property type="molecule type" value="Genomic_DNA"/>
</dbReference>
<evidence type="ECO:0000256" key="11">
    <source>
        <dbReference type="SAM" id="SignalP"/>
    </source>
</evidence>
<reference evidence="12 13" key="1">
    <citation type="submission" date="2015-01" db="EMBL/GenBank/DDBJ databases">
        <title>The Genome Sequence of Exophiala sideris CBS121828.</title>
        <authorList>
            <consortium name="The Broad Institute Genomics Platform"/>
            <person name="Cuomo C."/>
            <person name="de Hoog S."/>
            <person name="Gorbushina A."/>
            <person name="Stielow B."/>
            <person name="Teixiera M."/>
            <person name="Abouelleil A."/>
            <person name="Chapman S.B."/>
            <person name="Priest M."/>
            <person name="Young S.K."/>
            <person name="Wortman J."/>
            <person name="Nusbaum C."/>
            <person name="Birren B."/>
        </authorList>
    </citation>
    <scope>NUCLEOTIDE SEQUENCE [LARGE SCALE GENOMIC DNA]</scope>
    <source>
        <strain evidence="12 13">CBS 121828</strain>
    </source>
</reference>
<organism evidence="12 13">
    <name type="scientific">Exophiala sideris</name>
    <dbReference type="NCBI Taxonomy" id="1016849"/>
    <lineage>
        <taxon>Eukaryota</taxon>
        <taxon>Fungi</taxon>
        <taxon>Dikarya</taxon>
        <taxon>Ascomycota</taxon>
        <taxon>Pezizomycotina</taxon>
        <taxon>Eurotiomycetes</taxon>
        <taxon>Chaetothyriomycetidae</taxon>
        <taxon>Chaetothyriales</taxon>
        <taxon>Herpotrichiellaceae</taxon>
        <taxon>Exophiala</taxon>
    </lineage>
</organism>
<comment type="subcellular location">
    <subcellularLocation>
        <location evidence="1">Endoplasmic reticulum membrane</location>
        <topology evidence="1">Single-pass type I membrane protein</topology>
    </subcellularLocation>
</comment>
<dbReference type="Pfam" id="PF03896">
    <property type="entry name" value="TRAP_alpha"/>
    <property type="match status" value="1"/>
</dbReference>
<protein>
    <submittedName>
        <fullName evidence="12">Uncharacterized protein</fullName>
    </submittedName>
</protein>
<evidence type="ECO:0000256" key="4">
    <source>
        <dbReference type="ARBA" id="ARBA00022824"/>
    </source>
</evidence>
<proteinExistence type="inferred from homology"/>
<feature type="transmembrane region" description="Helical" evidence="10">
    <location>
        <begin position="171"/>
        <end position="192"/>
    </location>
</feature>
<accession>A0A0D1Z0W6</accession>
<keyword evidence="4" id="KW-0256">Endoplasmic reticulum</keyword>
<dbReference type="Proteomes" id="UP000053599">
    <property type="component" value="Unassembled WGS sequence"/>
</dbReference>
<feature type="region of interest" description="Disordered" evidence="9">
    <location>
        <begin position="220"/>
        <end position="269"/>
    </location>
</feature>
<feature type="chain" id="PRO_5002237471" evidence="11">
    <location>
        <begin position="22"/>
        <end position="269"/>
    </location>
</feature>
<comment type="function">
    <text evidence="7">Is probably involved in a pathway contributing to genomic integrity.</text>
</comment>
<dbReference type="PANTHER" id="PTHR12924:SF0">
    <property type="entry name" value="TRANSLOCON-ASSOCIATED PROTEIN SUBUNIT ALPHA"/>
    <property type="match status" value="1"/>
</dbReference>